<evidence type="ECO:0000259" key="12">
    <source>
        <dbReference type="Pfam" id="PF02852"/>
    </source>
</evidence>
<dbReference type="KEGG" id="adin:H7849_09370"/>
<sequence>MTNRFDAIIVGAGQAGPSLAGRLTAAGRKVAMIERKLFGGTCVNTGCIPTKTLVASAYVAHKARTAAEYGVAAGPVTVDMKAVKARKDQISGKSRTGVEGWLRGLENCTVYTGHARFESAHEIRVGDDLLSADQIFLNVGGRAHIPDMPGVDTVPFLTNVGILQLDTLPRHLVVVGGSYIGLEFAQMYRRFGSEVAVVEMGPRLVQHEDEDVSEAIKGFLEKEGIKIRLNAKCIHLEQRGSDVAVGVECEADASVSVGSHILLAVGRRPNTDDLGLDRAGVESDERGYIKVDDQLRTNVPGIWAMGDCNGKGAFTHTSYNDFEIVAANLLDNDPRRVSDRIPAHCLYTDPPLGRAGMTEREVRQSGRPALIGTRAMTRVGRAYEKGETEGFLKILVDAETKAILGASLLGTGCDEVIHCILDVMYAKKPYTTISRAMHIHPTVSELIPTVLQDLKPLK</sequence>
<dbReference type="PRINTS" id="PR00368">
    <property type="entry name" value="FADPNR"/>
</dbReference>
<feature type="binding site" evidence="9">
    <location>
        <position position="199"/>
    </location>
    <ligand>
        <name>NAD(+)</name>
        <dbReference type="ChEBI" id="CHEBI:57540"/>
    </ligand>
</feature>
<reference evidence="14 15" key="1">
    <citation type="submission" date="2020-08" db="EMBL/GenBank/DDBJ databases">
        <title>Edaphobacter telluris sp. nov. and Acidobacterium dinghuensis sp. nov., two acidobacteria isolated from forest soil.</title>
        <authorList>
            <person name="Fu J."/>
            <person name="Qiu L."/>
        </authorList>
    </citation>
    <scope>NUCLEOTIDE SEQUENCE [LARGE SCALE GENOMIC DNA]</scope>
    <source>
        <strain evidence="14">4Y35</strain>
    </source>
</reference>
<keyword evidence="7 11" id="KW-0676">Redox-active center</keyword>
<dbReference type="PANTHER" id="PTHR43014">
    <property type="entry name" value="MERCURIC REDUCTASE"/>
    <property type="match status" value="1"/>
</dbReference>
<dbReference type="Pfam" id="PF07992">
    <property type="entry name" value="Pyr_redox_2"/>
    <property type="match status" value="1"/>
</dbReference>
<evidence type="ECO:0000256" key="2">
    <source>
        <dbReference type="ARBA" id="ARBA00022630"/>
    </source>
</evidence>
<dbReference type="Pfam" id="PF02852">
    <property type="entry name" value="Pyr_redox_dim"/>
    <property type="match status" value="1"/>
</dbReference>
<dbReference type="GO" id="GO:0003955">
    <property type="term" value="F:NAD(P)H dehydrogenase (quinone) activity"/>
    <property type="evidence" value="ECO:0007669"/>
    <property type="project" value="TreeGrafter"/>
</dbReference>
<feature type="domain" description="Pyridine nucleotide-disulphide oxidoreductase dimerisation" evidence="12">
    <location>
        <begin position="344"/>
        <end position="448"/>
    </location>
</feature>
<feature type="disulfide bond" description="Redox-active" evidence="10">
    <location>
        <begin position="42"/>
        <end position="47"/>
    </location>
</feature>
<protein>
    <submittedName>
        <fullName evidence="14">FAD-containing oxidoreductase</fullName>
    </submittedName>
</protein>
<organism evidence="14 15">
    <name type="scientific">Alloacidobacterium dinghuense</name>
    <dbReference type="NCBI Taxonomy" id="2763107"/>
    <lineage>
        <taxon>Bacteria</taxon>
        <taxon>Pseudomonadati</taxon>
        <taxon>Acidobacteriota</taxon>
        <taxon>Terriglobia</taxon>
        <taxon>Terriglobales</taxon>
        <taxon>Acidobacteriaceae</taxon>
        <taxon>Alloacidobacterium</taxon>
    </lineage>
</organism>
<evidence type="ECO:0000313" key="14">
    <source>
        <dbReference type="EMBL" id="QNI34087.1"/>
    </source>
</evidence>
<comment type="similarity">
    <text evidence="1 11">Belongs to the class-I pyridine nucleotide-disulfide oxidoreductase family.</text>
</comment>
<accession>A0A7G8BNG7</accession>
<feature type="binding site" evidence="9">
    <location>
        <begin position="176"/>
        <end position="183"/>
    </location>
    <ligand>
        <name>NAD(+)</name>
        <dbReference type="ChEBI" id="CHEBI:57540"/>
    </ligand>
</feature>
<evidence type="ECO:0000256" key="4">
    <source>
        <dbReference type="ARBA" id="ARBA00022857"/>
    </source>
</evidence>
<comment type="cofactor">
    <cofactor evidence="9">
        <name>FAD</name>
        <dbReference type="ChEBI" id="CHEBI:57692"/>
    </cofactor>
    <text evidence="9">Binds 1 FAD per subunit.</text>
</comment>
<dbReference type="PANTHER" id="PTHR43014:SF2">
    <property type="entry name" value="MERCURIC REDUCTASE"/>
    <property type="match status" value="1"/>
</dbReference>
<dbReference type="GO" id="GO:0050660">
    <property type="term" value="F:flavin adenine dinucleotide binding"/>
    <property type="evidence" value="ECO:0007669"/>
    <property type="project" value="TreeGrafter"/>
</dbReference>
<evidence type="ECO:0000256" key="8">
    <source>
        <dbReference type="PIRSR" id="PIRSR000350-2"/>
    </source>
</evidence>
<dbReference type="AlphaFoldDB" id="A0A7G8BNG7"/>
<dbReference type="NCBIfam" id="NF004992">
    <property type="entry name" value="PRK06370.1-4"/>
    <property type="match status" value="1"/>
</dbReference>
<dbReference type="PROSITE" id="PS00076">
    <property type="entry name" value="PYRIDINE_REDOX_1"/>
    <property type="match status" value="1"/>
</dbReference>
<keyword evidence="3 9" id="KW-0274">FAD</keyword>
<dbReference type="RefSeq" id="WP_186745957.1">
    <property type="nucleotide sequence ID" value="NZ_CP060394.1"/>
</dbReference>
<evidence type="ECO:0000256" key="5">
    <source>
        <dbReference type="ARBA" id="ARBA00023002"/>
    </source>
</evidence>
<dbReference type="InterPro" id="IPR001100">
    <property type="entry name" value="Pyr_nuc-diS_OxRdtase"/>
</dbReference>
<dbReference type="InterPro" id="IPR036188">
    <property type="entry name" value="FAD/NAD-bd_sf"/>
</dbReference>
<dbReference type="Proteomes" id="UP000515312">
    <property type="component" value="Chromosome"/>
</dbReference>
<keyword evidence="4" id="KW-0521">NADP</keyword>
<feature type="active site" description="Proton acceptor" evidence="8">
    <location>
        <position position="440"/>
    </location>
</feature>
<evidence type="ECO:0000256" key="9">
    <source>
        <dbReference type="PIRSR" id="PIRSR000350-3"/>
    </source>
</evidence>
<evidence type="ECO:0000259" key="13">
    <source>
        <dbReference type="Pfam" id="PF07992"/>
    </source>
</evidence>
<dbReference type="InterPro" id="IPR004099">
    <property type="entry name" value="Pyr_nucl-diS_OxRdtase_dimer"/>
</dbReference>
<keyword evidence="2 11" id="KW-0285">Flavoprotein</keyword>
<dbReference type="PRINTS" id="PR00411">
    <property type="entry name" value="PNDRDTASEI"/>
</dbReference>
<dbReference type="Gene3D" id="3.50.50.60">
    <property type="entry name" value="FAD/NAD(P)-binding domain"/>
    <property type="match status" value="2"/>
</dbReference>
<gene>
    <name evidence="14" type="ORF">H7849_09370</name>
</gene>
<evidence type="ECO:0000256" key="6">
    <source>
        <dbReference type="ARBA" id="ARBA00023157"/>
    </source>
</evidence>
<dbReference type="InterPro" id="IPR012999">
    <property type="entry name" value="Pyr_OxRdtase_I_AS"/>
</dbReference>
<evidence type="ECO:0000256" key="1">
    <source>
        <dbReference type="ARBA" id="ARBA00007532"/>
    </source>
</evidence>
<evidence type="ECO:0000313" key="15">
    <source>
        <dbReference type="Proteomes" id="UP000515312"/>
    </source>
</evidence>
<dbReference type="InterPro" id="IPR016156">
    <property type="entry name" value="FAD/NAD-linked_Rdtase_dimer_sf"/>
</dbReference>
<proteinExistence type="inferred from homology"/>
<keyword evidence="6" id="KW-1015">Disulfide bond</keyword>
<evidence type="ECO:0000256" key="11">
    <source>
        <dbReference type="RuleBase" id="RU003691"/>
    </source>
</evidence>
<feature type="binding site" evidence="9">
    <location>
        <position position="51"/>
    </location>
    <ligand>
        <name>FAD</name>
        <dbReference type="ChEBI" id="CHEBI:57692"/>
    </ligand>
</feature>
<evidence type="ECO:0000256" key="3">
    <source>
        <dbReference type="ARBA" id="ARBA00022827"/>
    </source>
</evidence>
<dbReference type="InterPro" id="IPR023753">
    <property type="entry name" value="FAD/NAD-binding_dom"/>
</dbReference>
<dbReference type="PIRSF" id="PIRSF000350">
    <property type="entry name" value="Mercury_reductase_MerA"/>
    <property type="match status" value="1"/>
</dbReference>
<evidence type="ECO:0000256" key="7">
    <source>
        <dbReference type="ARBA" id="ARBA00023284"/>
    </source>
</evidence>
<feature type="domain" description="FAD/NAD(P)-binding" evidence="13">
    <location>
        <begin position="6"/>
        <end position="318"/>
    </location>
</feature>
<dbReference type="SUPFAM" id="SSF51905">
    <property type="entry name" value="FAD/NAD(P)-binding domain"/>
    <property type="match status" value="1"/>
</dbReference>
<name>A0A7G8BNG7_9BACT</name>
<feature type="binding site" evidence="9">
    <location>
        <position position="307"/>
    </location>
    <ligand>
        <name>FAD</name>
        <dbReference type="ChEBI" id="CHEBI:57692"/>
    </ligand>
</feature>
<keyword evidence="5 11" id="KW-0560">Oxidoreductase</keyword>
<feature type="binding site" evidence="9">
    <location>
        <position position="266"/>
    </location>
    <ligand>
        <name>NAD(+)</name>
        <dbReference type="ChEBI" id="CHEBI:57540"/>
    </ligand>
</feature>
<dbReference type="SUPFAM" id="SSF55424">
    <property type="entry name" value="FAD/NAD-linked reductases, dimerisation (C-terminal) domain"/>
    <property type="match status" value="1"/>
</dbReference>
<evidence type="ECO:0000256" key="10">
    <source>
        <dbReference type="PIRSR" id="PIRSR000350-4"/>
    </source>
</evidence>
<dbReference type="EMBL" id="CP060394">
    <property type="protein sequence ID" value="QNI34087.1"/>
    <property type="molecule type" value="Genomic_DNA"/>
</dbReference>
<keyword evidence="15" id="KW-1185">Reference proteome</keyword>
<dbReference type="Gene3D" id="3.30.390.30">
    <property type="match status" value="1"/>
</dbReference>
<keyword evidence="9" id="KW-0520">NAD</keyword>
<dbReference type="GO" id="GO:0016668">
    <property type="term" value="F:oxidoreductase activity, acting on a sulfur group of donors, NAD(P) as acceptor"/>
    <property type="evidence" value="ECO:0007669"/>
    <property type="project" value="InterPro"/>
</dbReference>
<keyword evidence="9" id="KW-0547">Nucleotide-binding</keyword>